<reference evidence="10" key="1">
    <citation type="submission" date="2022-10" db="EMBL/GenBank/DDBJ databases">
        <authorList>
            <person name="Chen Y."/>
            <person name="Dougan E. K."/>
            <person name="Chan C."/>
            <person name="Rhodes N."/>
            <person name="Thang M."/>
        </authorList>
    </citation>
    <scope>NUCLEOTIDE SEQUENCE</scope>
</reference>
<feature type="domain" description="SD-repeat containing protein B" evidence="9">
    <location>
        <begin position="556"/>
        <end position="638"/>
    </location>
</feature>
<keyword evidence="13" id="KW-1185">Reference proteome</keyword>
<proteinExistence type="predicted"/>
<dbReference type="CDD" id="cd00200">
    <property type="entry name" value="WD40"/>
    <property type="match status" value="1"/>
</dbReference>
<sequence>MLFVVALARSTPVAAQTPAQFANQRIIRLNTSPQREVAPVMTAVSLHPSGGQIATAGDDHYVRVWSLQTGQLMASLNGHRDWIRSIEFSPDGTKLATAGDDRQIRIWDLTTGKEVLTFNEHDGVIYDICFSPDGSLIASVGFEAPVRVYLADTGELLHELEGPGVDLRDVAISPDGSQLAAAGRRGDIRLWSLTTGDHLMDINAHQRRVHALAFSPDGSRIVSAGESRTLQMHSTSNGSQLLEIDARPGIVRCLKFFTPTMVAAGTTTDVVELWDLESGQSVGKFEGHQGTIADLDFQPETGLLISGSFDTTVRLWDINGGLNDAAHQSIPEPNLLKRQRRHCDVEPLEQRQLLAADVQIGAVYYEEDSGQDSAHDWFHISFNGGPDGVQLTQVVIDTDKAGDGLSVADAFFDTASGGAGAFDSHDFSIIEQVGIDSVTASYVDGGTQLVLTFTGFDPGDKFVFGIDVDEQGFLPGSSSAVTEGAEFEGSKLIGTFVAPHYETLTQTGIFTDSFSLAGTGLDLPPDSYVPISATPQEFRTAGVEFSGPMTPLPITISGTVFEDINLNNVQNAGDQGIAGVTLTLHEFNGTSYVSTGKTAVTDGAGNYKFEDILPGKYRVVETQPASYLSVGAKAGTVDGGTVGVVVSPDIIADITLLGGQDSIDNDFAEAKPASLAGNVYHDADDDGVFDPSETGIGGVTIQVQRIVVGGTPEAPVEVQTLADGSWSVSGLRPGNYLVREIHPTAYIDGKDTPGNAGGSALAQPGDQISGIFLSSGKNGTEYNFGEIIPSSISGFVHADRDGNCEIDPGDVALQGVTVHLLDSGGTRIATTTTDSQGRYEFTGLAPGIYGVEEEQPAGYFDAGDHVGTAGGTLSGTDSIINITLTSGTNAENYNFCEHEPASISGYVYADDNDNGVRNTGESPIAGVTLELLDAAGNSLGITTTTNAAGFYKFDNLRQGTYGVAEVQPTGYFDGKDAAGSAGGSALNPGDRITGAVLTPNLDAVNYNFGELRPGSLSGHVYVDNNDNGNFDGGESPIAGVTLQLLDAAGNATGITTTTDANGFYRFDNLAPGTYGVAELQPSGYFDGKDAAGSAGGTAQNPGDRIIGALIAAGVNAVNYDFGELLPGSISGRVHSDRDGDCEFTEGDTPIEGVTIHLLDAAGNRIATTQTDADGRYTFGNLKPGVYGIEEEQPAGYYDSGDHPGSAGGTAVAPDKITGITIGSGVAAVNYDFCEVLPGSISGRVHSDRDGDCEFSEGDTPIAGVTIHLLDATGNRIATTQTDADGRYTFDNLEPGVYGIEEVQPEGYYDSGDHVGTGGGTLVAPDTITNITVGAGAALVNYDFCEVLPGSISGRVHSDRDGDCEFTEGDEPIAGVTIYLLDSTGNRIASTLTDADGRYTFDNLEPGVYGIEEVQPEGYYDSGDHVGTGGGTLVAPDTITGITVGAGVAVVNYDFCEHDPASLSGHVYADDNNNGTRDPGELPLVGVTLHLLDSAGNPTGITTVTDGTGFYQFANLQPGKYGVAEVQPVGFYDGSDSAGSAGGTAENPGDRIVNAMLMPGMNAVNYDFGELQPASISGTVHVDTDGDCEIDPGEQRLGGVTVFLLDAAGNRIGQTVTAADGTYSFSSLAPGEYGVEQVQPGEYLTHGEKVGSAGGSVTAANFIQQIVLAPGNNAFDYNFCEINFGSISGYVYQDGDTIELERGEILSASNLSEYRSGSRTEDDTPIAGVTLRLLDLSGAEVPDATTGQPMTVVTDENGFYQFTNLAPGVYTIVQVHPESYIDGIDSAGTTGGLALNAGVHSDLLPQGIAETMDAIVGVVLPAGGASVENNFSEVVVLQDPGTPQVPFFTNNPPSTPAQIGRSAPGGGLLPQIGAPSPMARPNQETIFFGSSSAQEIGHTWHLSIIDGGRPRGDVTQSAQVMQVSTQHIDAIRWSPEQMQSAVWTMPGEPGQADQVVHFGMNGGIPVTGDWNGDGVTEVGVFRDGDWFLDYNGNGQWDEGDIWAKLGTSKDKPVTGDWNGDGKTDIGIFGPEWFGDGKALVNEPGLPDAENETTGEKKNTPPKPHEATSEKRVLQRTKQGRTREDVVDHVFRYGDANDIPVTGDWNGDGIHTVGVFTAGQWFLDTNGDGTWQPGDEIFTYGQTGDLPVVGDFDGDGIDELGIYRDGRWYIDINHNGLVDSEDLVIEKGELGDVPVVGDWNGDGVDEPGLYRDGLIRRIDP</sequence>
<keyword evidence="5" id="KW-0677">Repeat</keyword>
<dbReference type="OrthoDB" id="21134at2759"/>
<dbReference type="InterPro" id="IPR015943">
    <property type="entry name" value="WD40/YVTN_repeat-like_dom_sf"/>
</dbReference>
<evidence type="ECO:0000256" key="2">
    <source>
        <dbReference type="ARBA" id="ARBA00022525"/>
    </source>
</evidence>
<dbReference type="Pfam" id="PF00400">
    <property type="entry name" value="WD40"/>
    <property type="match status" value="6"/>
</dbReference>
<dbReference type="InterPro" id="IPR036322">
    <property type="entry name" value="WD40_repeat_dom_sf"/>
</dbReference>
<feature type="repeat" description="WD" evidence="6">
    <location>
        <begin position="41"/>
        <end position="75"/>
    </location>
</feature>
<feature type="compositionally biased region" description="Basic and acidic residues" evidence="7">
    <location>
        <begin position="2052"/>
        <end position="2071"/>
    </location>
</feature>
<gene>
    <name evidence="10" type="ORF">C1SCF055_LOCUS326</name>
</gene>
<keyword evidence="2" id="KW-0964">Secreted</keyword>
<comment type="subcellular location">
    <subcellularLocation>
        <location evidence="1">Secreted</location>
    </subcellularLocation>
</comment>
<feature type="domain" description="SD-repeat containing protein B" evidence="9">
    <location>
        <begin position="791"/>
        <end position="877"/>
    </location>
</feature>
<dbReference type="PROSITE" id="PS00678">
    <property type="entry name" value="WD_REPEATS_1"/>
    <property type="match status" value="2"/>
</dbReference>
<dbReference type="EMBL" id="CAMXCT030000001">
    <property type="protein sequence ID" value="CAL4759048.1"/>
    <property type="molecule type" value="Genomic_DNA"/>
</dbReference>
<feature type="repeat" description="WD" evidence="6">
    <location>
        <begin position="76"/>
        <end position="117"/>
    </location>
</feature>
<dbReference type="SUPFAM" id="SSF50978">
    <property type="entry name" value="WD40 repeat-like"/>
    <property type="match status" value="1"/>
</dbReference>
<feature type="repeat" description="WD" evidence="6">
    <location>
        <begin position="285"/>
        <end position="319"/>
    </location>
</feature>
<dbReference type="SMART" id="SM00320">
    <property type="entry name" value="WD40"/>
    <property type="match status" value="7"/>
</dbReference>
<evidence type="ECO:0000313" key="12">
    <source>
        <dbReference type="EMBL" id="CAL4759048.1"/>
    </source>
</evidence>
<dbReference type="PROSITE" id="PS50294">
    <property type="entry name" value="WD_REPEATS_REGION"/>
    <property type="match status" value="2"/>
</dbReference>
<reference evidence="11" key="2">
    <citation type="submission" date="2024-04" db="EMBL/GenBank/DDBJ databases">
        <authorList>
            <person name="Chen Y."/>
            <person name="Shah S."/>
            <person name="Dougan E. K."/>
            <person name="Thang M."/>
            <person name="Chan C."/>
        </authorList>
    </citation>
    <scope>NUCLEOTIDE SEQUENCE [LARGE SCALE GENOMIC DNA]</scope>
</reference>
<evidence type="ECO:0000256" key="6">
    <source>
        <dbReference type="PROSITE-ProRule" id="PRU00221"/>
    </source>
</evidence>
<feature type="domain" description="SD-repeat containing protein B" evidence="9">
    <location>
        <begin position="1239"/>
        <end position="1316"/>
    </location>
</feature>
<dbReference type="InterPro" id="IPR001680">
    <property type="entry name" value="WD40_rpt"/>
</dbReference>
<feature type="domain" description="SD-repeat containing protein B" evidence="9">
    <location>
        <begin position="1350"/>
        <end position="1427"/>
    </location>
</feature>
<feature type="repeat" description="WD" evidence="6">
    <location>
        <begin position="160"/>
        <end position="201"/>
    </location>
</feature>
<feature type="domain" description="SD-repeat containing protein B" evidence="9">
    <location>
        <begin position="1128"/>
        <end position="1208"/>
    </location>
</feature>
<dbReference type="GO" id="GO:0005576">
    <property type="term" value="C:extracellular region"/>
    <property type="evidence" value="ECO:0007669"/>
    <property type="project" value="UniProtKB-SubCell"/>
</dbReference>
<comment type="caution">
    <text evidence="10">The sequence shown here is derived from an EMBL/GenBank/DDBJ whole genome shotgun (WGS) entry which is preliminary data.</text>
</comment>
<evidence type="ECO:0000256" key="4">
    <source>
        <dbReference type="ARBA" id="ARBA00022729"/>
    </source>
</evidence>
<accession>A0A9P1FDA7</accession>
<feature type="repeat" description="WD" evidence="6">
    <location>
        <begin position="202"/>
        <end position="243"/>
    </location>
</feature>
<feature type="domain" description="SD-repeat containing protein B" evidence="9">
    <location>
        <begin position="1016"/>
        <end position="1094"/>
    </location>
</feature>
<evidence type="ECO:0000313" key="13">
    <source>
        <dbReference type="Proteomes" id="UP001152797"/>
    </source>
</evidence>
<dbReference type="InterPro" id="IPR033764">
    <property type="entry name" value="Sdr_B"/>
</dbReference>
<dbReference type="EMBL" id="CAMXCT020000001">
    <property type="protein sequence ID" value="CAL1125111.1"/>
    <property type="molecule type" value="Genomic_DNA"/>
</dbReference>
<evidence type="ECO:0000256" key="5">
    <source>
        <dbReference type="ARBA" id="ARBA00022737"/>
    </source>
</evidence>
<evidence type="ECO:0000256" key="3">
    <source>
        <dbReference type="ARBA" id="ARBA00022574"/>
    </source>
</evidence>
<dbReference type="SUPFAM" id="SSF69318">
    <property type="entry name" value="Integrin alpha N-terminal domain"/>
    <property type="match status" value="2"/>
</dbReference>
<evidence type="ECO:0000313" key="10">
    <source>
        <dbReference type="EMBL" id="CAI3971736.1"/>
    </source>
</evidence>
<feature type="signal peptide" evidence="8">
    <location>
        <begin position="1"/>
        <end position="15"/>
    </location>
</feature>
<feature type="domain" description="SD-repeat containing protein B" evidence="9">
    <location>
        <begin position="1461"/>
        <end position="1541"/>
    </location>
</feature>
<dbReference type="PRINTS" id="PR00320">
    <property type="entry name" value="GPROTEINBRPT"/>
</dbReference>
<feature type="domain" description="SD-repeat containing protein B" evidence="9">
    <location>
        <begin position="675"/>
        <end position="759"/>
    </location>
</feature>
<dbReference type="InterPro" id="IPR013783">
    <property type="entry name" value="Ig-like_fold"/>
</dbReference>
<keyword evidence="3 6" id="KW-0853">WD repeat</keyword>
<evidence type="ECO:0000313" key="11">
    <source>
        <dbReference type="EMBL" id="CAL1125111.1"/>
    </source>
</evidence>
<feature type="region of interest" description="Disordered" evidence="7">
    <location>
        <begin position="2035"/>
        <end position="2080"/>
    </location>
</feature>
<dbReference type="InterPro" id="IPR051417">
    <property type="entry name" value="SDr/BOS_complex"/>
</dbReference>
<evidence type="ECO:0000256" key="8">
    <source>
        <dbReference type="SAM" id="SignalP"/>
    </source>
</evidence>
<feature type="domain" description="SD-repeat containing protein B" evidence="9">
    <location>
        <begin position="1574"/>
        <end position="1652"/>
    </location>
</feature>
<evidence type="ECO:0000256" key="7">
    <source>
        <dbReference type="SAM" id="MobiDB-lite"/>
    </source>
</evidence>
<dbReference type="InterPro" id="IPR019775">
    <property type="entry name" value="WD40_repeat_CS"/>
</dbReference>
<dbReference type="Gene3D" id="2.60.40.10">
    <property type="entry name" value="Immunoglobulins"/>
    <property type="match status" value="11"/>
</dbReference>
<feature type="domain" description="SD-repeat containing protein B" evidence="9">
    <location>
        <begin position="1715"/>
        <end position="1788"/>
    </location>
</feature>
<dbReference type="PANTHER" id="PTHR23303">
    <property type="entry name" value="CARBOXYPEPTIDASE REGULATORY REGION-CONTAINING"/>
    <property type="match status" value="1"/>
</dbReference>
<dbReference type="InterPro" id="IPR020472">
    <property type="entry name" value="WD40_PAC1"/>
</dbReference>
<dbReference type="PROSITE" id="PS50082">
    <property type="entry name" value="WD_REPEATS_2"/>
    <property type="match status" value="6"/>
</dbReference>
<dbReference type="Proteomes" id="UP001152797">
    <property type="component" value="Unassembled WGS sequence"/>
</dbReference>
<feature type="domain" description="SD-repeat containing protein B" evidence="9">
    <location>
        <begin position="902"/>
        <end position="988"/>
    </location>
</feature>
<name>A0A9P1FDA7_9DINO</name>
<organism evidence="10">
    <name type="scientific">Cladocopium goreaui</name>
    <dbReference type="NCBI Taxonomy" id="2562237"/>
    <lineage>
        <taxon>Eukaryota</taxon>
        <taxon>Sar</taxon>
        <taxon>Alveolata</taxon>
        <taxon>Dinophyceae</taxon>
        <taxon>Suessiales</taxon>
        <taxon>Symbiodiniaceae</taxon>
        <taxon>Cladocopium</taxon>
    </lineage>
</organism>
<dbReference type="InterPro" id="IPR028994">
    <property type="entry name" value="Integrin_alpha_N"/>
</dbReference>
<dbReference type="PANTHER" id="PTHR23303:SF15">
    <property type="entry name" value="COLOSSIN-A"/>
    <property type="match status" value="1"/>
</dbReference>
<feature type="repeat" description="WD" evidence="6">
    <location>
        <begin position="118"/>
        <end position="159"/>
    </location>
</feature>
<dbReference type="EMBL" id="CAMXCT010000001">
    <property type="protein sequence ID" value="CAI3971736.1"/>
    <property type="molecule type" value="Genomic_DNA"/>
</dbReference>
<dbReference type="Gene3D" id="2.130.10.10">
    <property type="entry name" value="YVTN repeat-like/Quinoprotein amine dehydrogenase"/>
    <property type="match status" value="2"/>
</dbReference>
<keyword evidence="4 8" id="KW-0732">Signal</keyword>
<protein>
    <submittedName>
        <fullName evidence="12">Colossin-A</fullName>
    </submittedName>
</protein>
<feature type="chain" id="PRO_5043271929" evidence="8">
    <location>
        <begin position="16"/>
        <end position="2218"/>
    </location>
</feature>
<dbReference type="SUPFAM" id="SSF117074">
    <property type="entry name" value="Hypothetical protein PA1324"/>
    <property type="match status" value="11"/>
</dbReference>
<dbReference type="Pfam" id="PF17210">
    <property type="entry name" value="SdrD_B"/>
    <property type="match status" value="11"/>
</dbReference>
<evidence type="ECO:0000256" key="1">
    <source>
        <dbReference type="ARBA" id="ARBA00004613"/>
    </source>
</evidence>
<evidence type="ECO:0000259" key="9">
    <source>
        <dbReference type="Pfam" id="PF17210"/>
    </source>
</evidence>